<evidence type="ECO:0000313" key="4">
    <source>
        <dbReference type="Proteomes" id="UP000887116"/>
    </source>
</evidence>
<dbReference type="InterPro" id="IPR051325">
    <property type="entry name" value="Nudix_hydrolase_domain"/>
</dbReference>
<keyword evidence="4" id="KW-1185">Reference proteome</keyword>
<name>A0A8X6L3T8_TRICU</name>
<proteinExistence type="predicted"/>
<dbReference type="InterPro" id="IPR020084">
    <property type="entry name" value="NUDIX_hydrolase_CS"/>
</dbReference>
<evidence type="ECO:0000313" key="3">
    <source>
        <dbReference type="EMBL" id="GFQ96710.1"/>
    </source>
</evidence>
<dbReference type="InterPro" id="IPR015797">
    <property type="entry name" value="NUDIX_hydrolase-like_dom_sf"/>
</dbReference>
<feature type="domain" description="Nudix hydrolase" evidence="2">
    <location>
        <begin position="22"/>
        <end position="179"/>
    </location>
</feature>
<evidence type="ECO:0000259" key="2">
    <source>
        <dbReference type="PROSITE" id="PS51462"/>
    </source>
</evidence>
<dbReference type="Proteomes" id="UP000887116">
    <property type="component" value="Unassembled WGS sequence"/>
</dbReference>
<dbReference type="SUPFAM" id="SSF55811">
    <property type="entry name" value="Nudix"/>
    <property type="match status" value="1"/>
</dbReference>
<organism evidence="3 4">
    <name type="scientific">Trichonephila clavata</name>
    <name type="common">Joro spider</name>
    <name type="synonym">Nephila clavata</name>
    <dbReference type="NCBI Taxonomy" id="2740835"/>
    <lineage>
        <taxon>Eukaryota</taxon>
        <taxon>Metazoa</taxon>
        <taxon>Ecdysozoa</taxon>
        <taxon>Arthropoda</taxon>
        <taxon>Chelicerata</taxon>
        <taxon>Arachnida</taxon>
        <taxon>Araneae</taxon>
        <taxon>Araneomorphae</taxon>
        <taxon>Entelegynae</taxon>
        <taxon>Araneoidea</taxon>
        <taxon>Nephilidae</taxon>
        <taxon>Trichonephila</taxon>
    </lineage>
</organism>
<dbReference type="Pfam" id="PF00293">
    <property type="entry name" value="NUDIX"/>
    <property type="match status" value="1"/>
</dbReference>
<accession>A0A8X6L3T8</accession>
<dbReference type="PANTHER" id="PTHR21340">
    <property type="entry name" value="DIADENOSINE 5,5-P1,P4-TETRAPHOSPHATE PYROPHOSPHOHYDROLASE MUTT"/>
    <property type="match status" value="1"/>
</dbReference>
<dbReference type="PROSITE" id="PS51462">
    <property type="entry name" value="NUDIX"/>
    <property type="match status" value="1"/>
</dbReference>
<dbReference type="AlphaFoldDB" id="A0A8X6L3T8"/>
<reference evidence="3" key="1">
    <citation type="submission" date="2020-07" db="EMBL/GenBank/DDBJ databases">
        <title>Multicomponent nature underlies the extraordinary mechanical properties of spider dragline silk.</title>
        <authorList>
            <person name="Kono N."/>
            <person name="Nakamura H."/>
            <person name="Mori M."/>
            <person name="Yoshida Y."/>
            <person name="Ohtoshi R."/>
            <person name="Malay A.D."/>
            <person name="Moran D.A.P."/>
            <person name="Tomita M."/>
            <person name="Numata K."/>
            <person name="Arakawa K."/>
        </authorList>
    </citation>
    <scope>NUCLEOTIDE SEQUENCE</scope>
</reference>
<dbReference type="PANTHER" id="PTHR21340:SF0">
    <property type="entry name" value="BIS(5'-NUCLEOSYL)-TETRAPHOSPHATASE [ASYMMETRICAL]"/>
    <property type="match status" value="1"/>
</dbReference>
<dbReference type="InterPro" id="IPR000086">
    <property type="entry name" value="NUDIX_hydrolase_dom"/>
</dbReference>
<dbReference type="GO" id="GO:0006754">
    <property type="term" value="P:ATP biosynthetic process"/>
    <property type="evidence" value="ECO:0007669"/>
    <property type="project" value="TreeGrafter"/>
</dbReference>
<dbReference type="PROSITE" id="PS00893">
    <property type="entry name" value="NUDIX_BOX"/>
    <property type="match status" value="1"/>
</dbReference>
<sequence length="182" mass="20718">MQASSDKKEIICINKCRLSSKCFVLSAGTVTFDQKKDRICLVQNKKGEFFLPKGRKNVGESLEETAIRETYEETGFLCKLLPVTMPSRATPRSETKEHYPDIVRMFESVTEPISISIRPGSDGSQKIIFWFIAITDGSYTKGTQMENEQQFHVNFYTLEDAIAKLTFDEDKELVKNAAEIVR</sequence>
<dbReference type="Gene3D" id="3.90.79.10">
    <property type="entry name" value="Nucleoside Triphosphate Pyrophosphohydrolase"/>
    <property type="match status" value="1"/>
</dbReference>
<dbReference type="EMBL" id="BMAO01034461">
    <property type="protein sequence ID" value="GFQ96710.1"/>
    <property type="molecule type" value="Genomic_DNA"/>
</dbReference>
<dbReference type="GO" id="GO:0006167">
    <property type="term" value="P:AMP biosynthetic process"/>
    <property type="evidence" value="ECO:0007669"/>
    <property type="project" value="TreeGrafter"/>
</dbReference>
<evidence type="ECO:0000256" key="1">
    <source>
        <dbReference type="ARBA" id="ARBA00022801"/>
    </source>
</evidence>
<keyword evidence="1 3" id="KW-0378">Hydrolase</keyword>
<gene>
    <name evidence="3" type="primary">FOMG_15724</name>
    <name evidence="3" type="ORF">TNCT_157341</name>
</gene>
<dbReference type="OrthoDB" id="10262892at2759"/>
<protein>
    <submittedName>
        <fullName evidence="3">Nudix hydrolase domain-containing protein</fullName>
    </submittedName>
</protein>
<dbReference type="GO" id="GO:0004081">
    <property type="term" value="F:bis(5'-nucleosyl)-tetraphosphatase (asymmetrical) activity"/>
    <property type="evidence" value="ECO:0007669"/>
    <property type="project" value="TreeGrafter"/>
</dbReference>
<comment type="caution">
    <text evidence="3">The sequence shown here is derived from an EMBL/GenBank/DDBJ whole genome shotgun (WGS) entry which is preliminary data.</text>
</comment>